<name>A0ACC0ZET5_9ROSI</name>
<dbReference type="EMBL" id="CM047737">
    <property type="protein sequence ID" value="KAJ0048759.1"/>
    <property type="molecule type" value="Genomic_DNA"/>
</dbReference>
<keyword evidence="2" id="KW-1185">Reference proteome</keyword>
<gene>
    <name evidence="1" type="ORF">Pint_16686</name>
</gene>
<reference evidence="2" key="1">
    <citation type="journal article" date="2023" name="G3 (Bethesda)">
        <title>Genome assembly and association tests identify interacting loci associated with vigor, precocity, and sex in interspecific pistachio rootstocks.</title>
        <authorList>
            <person name="Palmer W."/>
            <person name="Jacygrad E."/>
            <person name="Sagayaradj S."/>
            <person name="Cavanaugh K."/>
            <person name="Han R."/>
            <person name="Bertier L."/>
            <person name="Beede B."/>
            <person name="Kafkas S."/>
            <person name="Golino D."/>
            <person name="Preece J."/>
            <person name="Michelmore R."/>
        </authorList>
    </citation>
    <scope>NUCLEOTIDE SEQUENCE [LARGE SCALE GENOMIC DNA]</scope>
</reference>
<sequence>MEEMLQRLQKSAAEGDVDDMFSILAEDPLVLERIDVIPFMTTPLHTAAREGTIHFAKEILNLKQSFAKKRDHLGRSPLYLSLEGKHMLEVGNPGYWDLQGTYQGTGNMAHKI</sequence>
<dbReference type="Proteomes" id="UP001163603">
    <property type="component" value="Chromosome 2"/>
</dbReference>
<organism evidence="1 2">
    <name type="scientific">Pistacia integerrima</name>
    <dbReference type="NCBI Taxonomy" id="434235"/>
    <lineage>
        <taxon>Eukaryota</taxon>
        <taxon>Viridiplantae</taxon>
        <taxon>Streptophyta</taxon>
        <taxon>Embryophyta</taxon>
        <taxon>Tracheophyta</taxon>
        <taxon>Spermatophyta</taxon>
        <taxon>Magnoliopsida</taxon>
        <taxon>eudicotyledons</taxon>
        <taxon>Gunneridae</taxon>
        <taxon>Pentapetalae</taxon>
        <taxon>rosids</taxon>
        <taxon>malvids</taxon>
        <taxon>Sapindales</taxon>
        <taxon>Anacardiaceae</taxon>
        <taxon>Pistacia</taxon>
    </lineage>
</organism>
<evidence type="ECO:0000313" key="2">
    <source>
        <dbReference type="Proteomes" id="UP001163603"/>
    </source>
</evidence>
<comment type="caution">
    <text evidence="1">The sequence shown here is derived from an EMBL/GenBank/DDBJ whole genome shotgun (WGS) entry which is preliminary data.</text>
</comment>
<proteinExistence type="predicted"/>
<evidence type="ECO:0000313" key="1">
    <source>
        <dbReference type="EMBL" id="KAJ0048759.1"/>
    </source>
</evidence>
<protein>
    <submittedName>
        <fullName evidence="1">Uncharacterized protein</fullName>
    </submittedName>
</protein>
<accession>A0ACC0ZET5</accession>